<proteinExistence type="predicted"/>
<feature type="transmembrane region" description="Helical" evidence="2">
    <location>
        <begin position="488"/>
        <end position="505"/>
    </location>
</feature>
<feature type="transmembrane region" description="Helical" evidence="2">
    <location>
        <begin position="132"/>
        <end position="150"/>
    </location>
</feature>
<name>A0ABP6NR75_9ACTN</name>
<evidence type="ECO:0000313" key="4">
    <source>
        <dbReference type="Proteomes" id="UP001500893"/>
    </source>
</evidence>
<evidence type="ECO:0000256" key="2">
    <source>
        <dbReference type="SAM" id="Phobius"/>
    </source>
</evidence>
<dbReference type="RefSeq" id="WP_425586749.1">
    <property type="nucleotide sequence ID" value="NZ_BAAAVM010000085.1"/>
</dbReference>
<protein>
    <recommendedName>
        <fullName evidence="5">Integral membrane protein</fullName>
    </recommendedName>
</protein>
<dbReference type="EMBL" id="BAAAVM010000085">
    <property type="protein sequence ID" value="GAA3156079.1"/>
    <property type="molecule type" value="Genomic_DNA"/>
</dbReference>
<feature type="compositionally biased region" description="Gly residues" evidence="1">
    <location>
        <begin position="305"/>
        <end position="323"/>
    </location>
</feature>
<keyword evidence="2" id="KW-0812">Transmembrane</keyword>
<keyword evidence="2" id="KW-0472">Membrane</keyword>
<evidence type="ECO:0000256" key="1">
    <source>
        <dbReference type="SAM" id="MobiDB-lite"/>
    </source>
</evidence>
<feature type="transmembrane region" description="Helical" evidence="2">
    <location>
        <begin position="446"/>
        <end position="467"/>
    </location>
</feature>
<gene>
    <name evidence="3" type="ORF">GCM10010521_50060</name>
</gene>
<feature type="transmembrane region" description="Helical" evidence="2">
    <location>
        <begin position="667"/>
        <end position="691"/>
    </location>
</feature>
<evidence type="ECO:0008006" key="5">
    <source>
        <dbReference type="Google" id="ProtNLM"/>
    </source>
</evidence>
<feature type="region of interest" description="Disordered" evidence="1">
    <location>
        <begin position="1"/>
        <end position="34"/>
    </location>
</feature>
<dbReference type="Proteomes" id="UP001500893">
    <property type="component" value="Unassembled WGS sequence"/>
</dbReference>
<comment type="caution">
    <text evidence="3">The sequence shown here is derived from an EMBL/GenBank/DDBJ whole genome shotgun (WGS) entry which is preliminary data.</text>
</comment>
<feature type="transmembrane region" description="Helical" evidence="2">
    <location>
        <begin position="162"/>
        <end position="182"/>
    </location>
</feature>
<dbReference type="InterPro" id="IPR029058">
    <property type="entry name" value="AB_hydrolase_fold"/>
</dbReference>
<feature type="region of interest" description="Disordered" evidence="1">
    <location>
        <begin position="76"/>
        <end position="110"/>
    </location>
</feature>
<feature type="compositionally biased region" description="Gly residues" evidence="1">
    <location>
        <begin position="94"/>
        <end position="106"/>
    </location>
</feature>
<keyword evidence="2" id="KW-1133">Transmembrane helix</keyword>
<feature type="transmembrane region" description="Helical" evidence="2">
    <location>
        <begin position="711"/>
        <end position="731"/>
    </location>
</feature>
<reference evidence="4" key="1">
    <citation type="journal article" date="2019" name="Int. J. Syst. Evol. Microbiol.">
        <title>The Global Catalogue of Microorganisms (GCM) 10K type strain sequencing project: providing services to taxonomists for standard genome sequencing and annotation.</title>
        <authorList>
            <consortium name="The Broad Institute Genomics Platform"/>
            <consortium name="The Broad Institute Genome Sequencing Center for Infectious Disease"/>
            <person name="Wu L."/>
            <person name="Ma J."/>
        </authorList>
    </citation>
    <scope>NUCLEOTIDE SEQUENCE [LARGE SCALE GENOMIC DNA]</scope>
    <source>
        <strain evidence="4">JCM 11574</strain>
    </source>
</reference>
<keyword evidence="4" id="KW-1185">Reference proteome</keyword>
<evidence type="ECO:0000313" key="3">
    <source>
        <dbReference type="EMBL" id="GAA3156079.1"/>
    </source>
</evidence>
<feature type="compositionally biased region" description="Basic and acidic residues" evidence="1">
    <location>
        <begin position="1"/>
        <end position="16"/>
    </location>
</feature>
<feature type="transmembrane region" description="Helical" evidence="2">
    <location>
        <begin position="556"/>
        <end position="578"/>
    </location>
</feature>
<feature type="region of interest" description="Disordered" evidence="1">
    <location>
        <begin position="291"/>
        <end position="387"/>
    </location>
</feature>
<feature type="transmembrane region" description="Helical" evidence="2">
    <location>
        <begin position="525"/>
        <end position="544"/>
    </location>
</feature>
<accession>A0ABP6NR75</accession>
<feature type="transmembrane region" description="Helical" evidence="2">
    <location>
        <begin position="598"/>
        <end position="622"/>
    </location>
</feature>
<feature type="transmembrane region" description="Helical" evidence="2">
    <location>
        <begin position="232"/>
        <end position="249"/>
    </location>
</feature>
<organism evidence="3 4">
    <name type="scientific">Streptomyces rameus</name>
    <dbReference type="NCBI Taxonomy" id="68261"/>
    <lineage>
        <taxon>Bacteria</taxon>
        <taxon>Bacillati</taxon>
        <taxon>Actinomycetota</taxon>
        <taxon>Actinomycetes</taxon>
        <taxon>Kitasatosporales</taxon>
        <taxon>Streptomycetaceae</taxon>
        <taxon>Streptomyces</taxon>
    </lineage>
</organism>
<sequence length="934" mass="97797">MERAQERRTGRHEERPAGQYENGTAGWRTAGRPVEQGRDLELLVHGVGGATPERMLGDPRTVRVTGDDTAAVFRRAEDVGPAPAGRASEAEPGGPSGPGGRPGGDPGKAAGRGPVREAYVWCNLTSGDGSRALWLLLLPFMVVNLAHWMRPAAPARPRTVRLYGLLVRLTALTLTVLLVAAACEVALDLVAWQCAGTQACAGRHSWLVFLTPGTPGAPAGSGGWWSAPGRRLAVAAAVPTALTALLWYLSHRTWNAYESQRPLPADSGAANAVCGRGDAVCGRAAAECGPDDAVCGPGDADSVPNGGGPRPGPDGRGPVAGGPGPGPDGRHPAAGGPGPQAPRFRPGVGESRPGTCDCEPSGAARSGPGTHDPEPDIPEPDIDECRPAADAHGSALARPGFWYGRRLVARLRAAHTAAGLLTVAGAVATPAVRFDRRSGGPAVLDVLGLLLTAALLAWAVAVVVVVCRRGRSENRLDQRLDRYLVRSLPLGALALLLLGLVYAGWSRPGWHTTGRLPGDPAFGGLMLAQGVLVVALGAVAGDLYRRRPDPRAGMRGLGGPAVALLACALGGVMSGGVAQRVADWLDGTRALLAGPPVLLTWQASAIPAVAVILLVVAALLAVRTARLARVERARVRDEHPGEPEDPSRTRAIAHARAMAALTDRMPLVVTVLAAATLLLGSLALAGALATGETPEGAAHRTHHAVRAVAETSQALGSWLVGLGFVLFVTWGRRAYKDASARRTIGILWDVGTFWPRAAHPFAPPCYAERAVPDLTWRMATWTRRSGGRLVLSGHSQGTVLAAAAAWQLPPSVRARVALLTYGSPLERLYGRWFPAHFGPPALAALHHDIACWRNLYRRTDPIGGPVRVPGDQTPDVDHEPLPDPRAYGRTARHPLPAPILGHSDYQSDPAFARERAALLARLSPDLPGQRPDTG</sequence>
<dbReference type="SUPFAM" id="SSF53474">
    <property type="entry name" value="alpha/beta-Hydrolases"/>
    <property type="match status" value="1"/>
</dbReference>
<feature type="transmembrane region" description="Helical" evidence="2">
    <location>
        <begin position="413"/>
        <end position="434"/>
    </location>
</feature>